<evidence type="ECO:0000256" key="7">
    <source>
        <dbReference type="SAM" id="Phobius"/>
    </source>
</evidence>
<evidence type="ECO:0000256" key="2">
    <source>
        <dbReference type="ARBA" id="ARBA00022475"/>
    </source>
</evidence>
<evidence type="ECO:0000256" key="4">
    <source>
        <dbReference type="ARBA" id="ARBA00022679"/>
    </source>
</evidence>
<keyword evidence="9" id="KW-1185">Reference proteome</keyword>
<dbReference type="PANTHER" id="PTHR30606:SF10">
    <property type="entry name" value="PHOSPHATIDYLINOSITOL MANNOSIDE ACYLTRANSFERASE"/>
    <property type="match status" value="1"/>
</dbReference>
<dbReference type="OrthoDB" id="9801955at2"/>
<evidence type="ECO:0000256" key="3">
    <source>
        <dbReference type="ARBA" id="ARBA00022519"/>
    </source>
</evidence>
<dbReference type="RefSeq" id="WP_073403354.1">
    <property type="nucleotide sequence ID" value="NZ_FQTV01000016.1"/>
</dbReference>
<reference evidence="8 9" key="1">
    <citation type="submission" date="2016-11" db="EMBL/GenBank/DDBJ databases">
        <authorList>
            <person name="Jaros S."/>
            <person name="Januszkiewicz K."/>
            <person name="Wedrychowicz H."/>
        </authorList>
    </citation>
    <scope>NUCLEOTIDE SEQUENCE [LARGE SCALE GENOMIC DNA]</scope>
    <source>
        <strain evidence="8 9">DSM 26991</strain>
    </source>
</reference>
<keyword evidence="3" id="KW-0997">Cell inner membrane</keyword>
<organism evidence="8 9">
    <name type="scientific">Bacteroides luti</name>
    <dbReference type="NCBI Taxonomy" id="1297750"/>
    <lineage>
        <taxon>Bacteria</taxon>
        <taxon>Pseudomonadati</taxon>
        <taxon>Bacteroidota</taxon>
        <taxon>Bacteroidia</taxon>
        <taxon>Bacteroidales</taxon>
        <taxon>Bacteroidaceae</taxon>
        <taxon>Bacteroides</taxon>
    </lineage>
</organism>
<dbReference type="GO" id="GO:0009247">
    <property type="term" value="P:glycolipid biosynthetic process"/>
    <property type="evidence" value="ECO:0007669"/>
    <property type="project" value="UniProtKB-ARBA"/>
</dbReference>
<accession>A0A1M5FEU2</accession>
<gene>
    <name evidence="8" type="ORF">SAMN05444405_11674</name>
</gene>
<keyword evidence="7" id="KW-1133">Transmembrane helix</keyword>
<feature type="transmembrane region" description="Helical" evidence="7">
    <location>
        <begin position="6"/>
        <end position="25"/>
    </location>
</feature>
<dbReference type="GO" id="GO:0016746">
    <property type="term" value="F:acyltransferase activity"/>
    <property type="evidence" value="ECO:0007669"/>
    <property type="project" value="UniProtKB-KW"/>
</dbReference>
<evidence type="ECO:0000256" key="6">
    <source>
        <dbReference type="ARBA" id="ARBA00023315"/>
    </source>
</evidence>
<dbReference type="EMBL" id="FQTV01000016">
    <property type="protein sequence ID" value="SHF90070.1"/>
    <property type="molecule type" value="Genomic_DNA"/>
</dbReference>
<proteinExistence type="predicted"/>
<name>A0A1M5FEU2_9BACE</name>
<dbReference type="PANTHER" id="PTHR30606">
    <property type="entry name" value="LIPID A BIOSYNTHESIS LAUROYL ACYLTRANSFERASE"/>
    <property type="match status" value="1"/>
</dbReference>
<evidence type="ECO:0000256" key="1">
    <source>
        <dbReference type="ARBA" id="ARBA00004533"/>
    </source>
</evidence>
<dbReference type="InterPro" id="IPR004960">
    <property type="entry name" value="LipA_acyltrans"/>
</dbReference>
<keyword evidence="4 8" id="KW-0808">Transferase</keyword>
<keyword evidence="5 7" id="KW-0472">Membrane</keyword>
<dbReference type="STRING" id="1297750.SAMN05444405_11674"/>
<sequence>MSKLVYIFAYLGIWLLAIMPFNVLYKFSDLLYVFMYKVVGYRKKVVRQNLRNSFPEKSADELKVIERKYYHYICDYMLESVKMPFLSKDELLRRITFKNTEQYLEMIEKYGGIVVMMPHYANFEWTVAMGSIMKEGDIPMQVYKPIKNKYIDELFKRARSSFGGYNVPKHEAVKEVIKARKESKKLALGLIADQSPNKNSLHFWTNFLHQETSFMDGGERIARMMDFPVFYCELKKEKRGYCEAIFELMVEFPKQTVKGEITEMFARKVEQTIIREPGYWFWSHKRWKHKRQNVER</sequence>
<keyword evidence="2" id="KW-1003">Cell membrane</keyword>
<protein>
    <submittedName>
        <fullName evidence="8">KDO2-lipid IV(A) lauroyltransferase</fullName>
    </submittedName>
</protein>
<comment type="subcellular location">
    <subcellularLocation>
        <location evidence="1">Cell inner membrane</location>
    </subcellularLocation>
</comment>
<keyword evidence="6" id="KW-0012">Acyltransferase</keyword>
<evidence type="ECO:0000313" key="8">
    <source>
        <dbReference type="EMBL" id="SHF90070.1"/>
    </source>
</evidence>
<dbReference type="CDD" id="cd07984">
    <property type="entry name" value="LPLAT_LABLAT-like"/>
    <property type="match status" value="1"/>
</dbReference>
<dbReference type="AlphaFoldDB" id="A0A1M5FEU2"/>
<dbReference type="Proteomes" id="UP000184509">
    <property type="component" value="Unassembled WGS sequence"/>
</dbReference>
<keyword evidence="7" id="KW-0812">Transmembrane</keyword>
<evidence type="ECO:0000313" key="9">
    <source>
        <dbReference type="Proteomes" id="UP000184509"/>
    </source>
</evidence>
<evidence type="ECO:0000256" key="5">
    <source>
        <dbReference type="ARBA" id="ARBA00023136"/>
    </source>
</evidence>
<dbReference type="GO" id="GO:0005886">
    <property type="term" value="C:plasma membrane"/>
    <property type="evidence" value="ECO:0007669"/>
    <property type="project" value="UniProtKB-SubCell"/>
</dbReference>
<dbReference type="Pfam" id="PF03279">
    <property type="entry name" value="Lip_A_acyltrans"/>
    <property type="match status" value="1"/>
</dbReference>